<feature type="domain" description="GGDEF" evidence="4">
    <location>
        <begin position="565"/>
        <end position="694"/>
    </location>
</feature>
<accession>A0ABX5LUC8</accession>
<protein>
    <recommendedName>
        <fullName evidence="1">diguanylate cyclase</fullName>
        <ecNumber evidence="1">2.7.7.65</ecNumber>
    </recommendedName>
</protein>
<comment type="caution">
    <text evidence="5">The sequence shown here is derived from an EMBL/GenBank/DDBJ whole genome shotgun (WGS) entry which is preliminary data.</text>
</comment>
<comment type="catalytic activity">
    <reaction evidence="2">
        <text>2 GTP = 3',3'-c-di-GMP + 2 diphosphate</text>
        <dbReference type="Rhea" id="RHEA:24898"/>
        <dbReference type="ChEBI" id="CHEBI:33019"/>
        <dbReference type="ChEBI" id="CHEBI:37565"/>
        <dbReference type="ChEBI" id="CHEBI:58805"/>
        <dbReference type="EC" id="2.7.7.65"/>
    </reaction>
</comment>
<dbReference type="Gene3D" id="3.40.190.10">
    <property type="entry name" value="Periplasmic binding protein-like II"/>
    <property type="match status" value="4"/>
</dbReference>
<dbReference type="CDD" id="cd01949">
    <property type="entry name" value="GGDEF"/>
    <property type="match status" value="1"/>
</dbReference>
<keyword evidence="3" id="KW-0812">Transmembrane</keyword>
<proteinExistence type="predicted"/>
<dbReference type="InterPro" id="IPR050469">
    <property type="entry name" value="Diguanylate_Cyclase"/>
</dbReference>
<dbReference type="NCBIfam" id="TIGR00254">
    <property type="entry name" value="GGDEF"/>
    <property type="match status" value="1"/>
</dbReference>
<organism evidence="5 6">
    <name type="scientific">Pokkaliibacter plantistimulans</name>
    <dbReference type="NCBI Taxonomy" id="1635171"/>
    <lineage>
        <taxon>Bacteria</taxon>
        <taxon>Pseudomonadati</taxon>
        <taxon>Pseudomonadota</taxon>
        <taxon>Gammaproteobacteria</taxon>
        <taxon>Oceanospirillales</taxon>
        <taxon>Balneatrichaceae</taxon>
        <taxon>Pokkaliibacter</taxon>
    </lineage>
</organism>
<dbReference type="Pfam" id="PF00990">
    <property type="entry name" value="GGDEF"/>
    <property type="match status" value="1"/>
</dbReference>
<dbReference type="PANTHER" id="PTHR45138">
    <property type="entry name" value="REGULATORY COMPONENTS OF SENSORY TRANSDUCTION SYSTEM"/>
    <property type="match status" value="1"/>
</dbReference>
<dbReference type="PANTHER" id="PTHR45138:SF9">
    <property type="entry name" value="DIGUANYLATE CYCLASE DGCM-RELATED"/>
    <property type="match status" value="1"/>
</dbReference>
<dbReference type="PROSITE" id="PS50887">
    <property type="entry name" value="GGDEF"/>
    <property type="match status" value="1"/>
</dbReference>
<dbReference type="Pfam" id="PF00497">
    <property type="entry name" value="SBP_bac_3"/>
    <property type="match status" value="2"/>
</dbReference>
<dbReference type="Gene3D" id="3.30.70.270">
    <property type="match status" value="1"/>
</dbReference>
<evidence type="ECO:0000259" key="4">
    <source>
        <dbReference type="PROSITE" id="PS50887"/>
    </source>
</evidence>
<dbReference type="SMART" id="SM00267">
    <property type="entry name" value="GGDEF"/>
    <property type="match status" value="1"/>
</dbReference>
<dbReference type="InterPro" id="IPR043128">
    <property type="entry name" value="Rev_trsase/Diguanyl_cyclase"/>
</dbReference>
<keyword evidence="6" id="KW-1185">Reference proteome</keyword>
<dbReference type="SUPFAM" id="SSF53850">
    <property type="entry name" value="Periplasmic binding protein-like II"/>
    <property type="match status" value="2"/>
</dbReference>
<evidence type="ECO:0000256" key="1">
    <source>
        <dbReference type="ARBA" id="ARBA00012528"/>
    </source>
</evidence>
<sequence length="707" mass="79140">MLCFWWLAASVAAAVVPLDDKERAWLVKHPVITVHNEMNWPPFNFNQNGQPTGFSVDYMNLLAVKMGLNIRYISGPEWDEFMAMIRDGRLDVMLNIVNTPGRREFMSFTNPYLSSPSGIFVTRDNDSIHSLEDLNGKTVAIPRGFFFQEVLETSYPKIKLLLEDDTLDNLESVAFGRADATVGEPGVVQYLIDTHFLTNIKLAGQATDRRFTSVMSIGVNKDQAILRDILQKGVESITQQEMQHLFARWNLAAADQADATTLNDEDQRYLVGLNDVQVCVQSDHMPYEGQANGQLSGISADLLRQLSQRLKLSFHPRFYSTSAELLEAAGRGDCDLVPLISMAAGQSGLRYTKPFLDIPIVLATGSDEIFVGDVQLLKDRKLGYVPGLFSFDALKKRYPQLQLVAVSSMADAVRRIRDGELYGYVDSVAAIAYGMQQHGWYDIKIAGRFDEQLHIAMGVHSSTPHLLGVVQKTLNAMGTEVPKRIYNQWVSVRYVQSVDYTWIWRGGLALAVLMAFLWYRNYQLKKFNRKLERITITDPLTGVSNRKLLDEVLAREVDLCAAGQYSVGLILLDLDHFKLVNDRYGHQEGDAVLNMVCRSVEQVINHKHVFGRWGGEEFMVICPGLNLAATGHLAEILRREISQAVQGPAGNQTASLGVTAYQRGDSCNDLIRRADAALYQAKEAGRNRVQLHPPAKQTSRVTSSFKV</sequence>
<evidence type="ECO:0000256" key="3">
    <source>
        <dbReference type="SAM" id="Phobius"/>
    </source>
</evidence>
<dbReference type="SUPFAM" id="SSF55073">
    <property type="entry name" value="Nucleotide cyclase"/>
    <property type="match status" value="1"/>
</dbReference>
<dbReference type="EMBL" id="LAPT01000079">
    <property type="protein sequence ID" value="PXF30277.1"/>
    <property type="molecule type" value="Genomic_DNA"/>
</dbReference>
<reference evidence="5 6" key="1">
    <citation type="submission" date="2015-03" db="EMBL/GenBank/DDBJ databases">
        <authorList>
            <person name="Krishnan R."/>
            <person name="Midha S."/>
            <person name="Patil P.B."/>
            <person name="Rameshkumar N."/>
        </authorList>
    </citation>
    <scope>NUCLEOTIDE SEQUENCE [LARGE SCALE GENOMIC DNA]</scope>
    <source>
        <strain evidence="5 6">L1E11</strain>
    </source>
</reference>
<dbReference type="InterPro" id="IPR000160">
    <property type="entry name" value="GGDEF_dom"/>
</dbReference>
<dbReference type="SMART" id="SM00062">
    <property type="entry name" value="PBPb"/>
    <property type="match status" value="2"/>
</dbReference>
<evidence type="ECO:0000313" key="5">
    <source>
        <dbReference type="EMBL" id="PXF30277.1"/>
    </source>
</evidence>
<dbReference type="EC" id="2.7.7.65" evidence="1"/>
<dbReference type="Proteomes" id="UP000248090">
    <property type="component" value="Unassembled WGS sequence"/>
</dbReference>
<feature type="transmembrane region" description="Helical" evidence="3">
    <location>
        <begin position="502"/>
        <end position="519"/>
    </location>
</feature>
<keyword evidence="3" id="KW-0472">Membrane</keyword>
<dbReference type="CDD" id="cd01007">
    <property type="entry name" value="PBP2_BvgS_HisK_like"/>
    <property type="match status" value="2"/>
</dbReference>
<evidence type="ECO:0000256" key="2">
    <source>
        <dbReference type="ARBA" id="ARBA00034247"/>
    </source>
</evidence>
<evidence type="ECO:0000313" key="6">
    <source>
        <dbReference type="Proteomes" id="UP000248090"/>
    </source>
</evidence>
<gene>
    <name evidence="5" type="ORF">WH50_16185</name>
</gene>
<dbReference type="InterPro" id="IPR029787">
    <property type="entry name" value="Nucleotide_cyclase"/>
</dbReference>
<keyword evidence="3" id="KW-1133">Transmembrane helix</keyword>
<name>A0ABX5LUC8_9GAMM</name>
<dbReference type="InterPro" id="IPR001638">
    <property type="entry name" value="Solute-binding_3/MltF_N"/>
</dbReference>